<dbReference type="CDD" id="cd00683">
    <property type="entry name" value="Trans_IPPS_HH"/>
    <property type="match status" value="1"/>
</dbReference>
<dbReference type="SFLD" id="SFLDG01018">
    <property type="entry name" value="Squalene/Phytoene_Synthase_Lik"/>
    <property type="match status" value="1"/>
</dbReference>
<dbReference type="SFLD" id="SFLDG01212">
    <property type="entry name" value="Phytoene_synthase_like"/>
    <property type="match status" value="1"/>
</dbReference>
<dbReference type="RefSeq" id="WP_246015526.1">
    <property type="nucleotide sequence ID" value="NZ_CP144375.1"/>
</dbReference>
<proteinExistence type="predicted"/>
<sequence>MVDTPARPSWTTPLPPPPTPAGPDVAALHKKAGGENFTVASLLLPPRVRRRLLSVYAFARLVDDIGDEAPGDRNALLDKVERDIDRIYAGYVATDPLWAELTVTVHECGIPRTPLDRLVQANRRDQEVKRYRTFDDLLGYCELSANTIGHLVLHVFDAMSPEREALSDKVCSALQVLEHLQDVGEDYRNGRIYLPAEDLERFGVKEEDLAASKANREVRALISFETQRTLRLLDSGAAIVGTLSGLARLAVAGYVAGGRATAAAIVNARFDVLTTTPRPCKFRTIAELVRSLGGGR</sequence>
<dbReference type="Pfam" id="PF00494">
    <property type="entry name" value="SQS_PSY"/>
    <property type="match status" value="1"/>
</dbReference>
<dbReference type="InterPro" id="IPR017827">
    <property type="entry name" value="HSQ_synthase_HpnC"/>
</dbReference>
<evidence type="ECO:0000313" key="3">
    <source>
        <dbReference type="Proteomes" id="UP000256269"/>
    </source>
</evidence>
<comment type="caution">
    <text evidence="2">The sequence shown here is derived from an EMBL/GenBank/DDBJ whole genome shotgun (WGS) entry which is preliminary data.</text>
</comment>
<accession>A0A3E0HGT4</accession>
<dbReference type="NCBIfam" id="TIGR03464">
    <property type="entry name" value="HpnC"/>
    <property type="match status" value="1"/>
</dbReference>
<dbReference type="InterPro" id="IPR008949">
    <property type="entry name" value="Isoprenoid_synthase_dom_sf"/>
</dbReference>
<dbReference type="InterPro" id="IPR002060">
    <property type="entry name" value="Squ/phyt_synthse"/>
</dbReference>
<name>A0A3E0HGT4_9PSEU</name>
<evidence type="ECO:0000313" key="2">
    <source>
        <dbReference type="EMBL" id="REH44893.1"/>
    </source>
</evidence>
<dbReference type="InterPro" id="IPR044843">
    <property type="entry name" value="Trans_IPPS_bact-type"/>
</dbReference>
<dbReference type="AlphaFoldDB" id="A0A3E0HGT4"/>
<dbReference type="InterPro" id="IPR033904">
    <property type="entry name" value="Trans_IPPS_HH"/>
</dbReference>
<dbReference type="PANTHER" id="PTHR31480">
    <property type="entry name" value="BIFUNCTIONAL LYCOPENE CYCLASE/PHYTOENE SYNTHASE"/>
    <property type="match status" value="1"/>
</dbReference>
<dbReference type="GO" id="GO:0016114">
    <property type="term" value="P:terpenoid biosynthetic process"/>
    <property type="evidence" value="ECO:0007669"/>
    <property type="project" value="UniProtKB-ARBA"/>
</dbReference>
<organism evidence="2 3">
    <name type="scientific">Kutzneria buriramensis</name>
    <dbReference type="NCBI Taxonomy" id="1045776"/>
    <lineage>
        <taxon>Bacteria</taxon>
        <taxon>Bacillati</taxon>
        <taxon>Actinomycetota</taxon>
        <taxon>Actinomycetes</taxon>
        <taxon>Pseudonocardiales</taxon>
        <taxon>Pseudonocardiaceae</taxon>
        <taxon>Kutzneria</taxon>
    </lineage>
</organism>
<dbReference type="GO" id="GO:0051996">
    <property type="term" value="F:squalene synthase [NAD(P)H] activity"/>
    <property type="evidence" value="ECO:0007669"/>
    <property type="project" value="InterPro"/>
</dbReference>
<dbReference type="GO" id="GO:0004311">
    <property type="term" value="F:geranylgeranyl diphosphate synthase activity"/>
    <property type="evidence" value="ECO:0007669"/>
    <property type="project" value="InterPro"/>
</dbReference>
<feature type="region of interest" description="Disordered" evidence="1">
    <location>
        <begin position="1"/>
        <end position="21"/>
    </location>
</feature>
<dbReference type="Gene3D" id="1.10.600.10">
    <property type="entry name" value="Farnesyl Diphosphate Synthase"/>
    <property type="match status" value="1"/>
</dbReference>
<reference evidence="2 3" key="1">
    <citation type="submission" date="2018-08" db="EMBL/GenBank/DDBJ databases">
        <title>Genomic Encyclopedia of Archaeal and Bacterial Type Strains, Phase II (KMG-II): from individual species to whole genera.</title>
        <authorList>
            <person name="Goeker M."/>
        </authorList>
    </citation>
    <scope>NUCLEOTIDE SEQUENCE [LARGE SCALE GENOMIC DNA]</scope>
    <source>
        <strain evidence="2 3">DSM 45791</strain>
    </source>
</reference>
<dbReference type="SFLD" id="SFLDS00005">
    <property type="entry name" value="Isoprenoid_Synthase_Type_I"/>
    <property type="match status" value="1"/>
</dbReference>
<dbReference type="EMBL" id="QUNO01000008">
    <property type="protein sequence ID" value="REH44893.1"/>
    <property type="molecule type" value="Genomic_DNA"/>
</dbReference>
<feature type="compositionally biased region" description="Low complexity" evidence="1">
    <location>
        <begin position="1"/>
        <end position="12"/>
    </location>
</feature>
<protein>
    <submittedName>
        <fullName evidence="2">Squalene synthase HpnC</fullName>
    </submittedName>
</protein>
<dbReference type="Proteomes" id="UP000256269">
    <property type="component" value="Unassembled WGS sequence"/>
</dbReference>
<evidence type="ECO:0000256" key="1">
    <source>
        <dbReference type="SAM" id="MobiDB-lite"/>
    </source>
</evidence>
<dbReference type="SUPFAM" id="SSF48576">
    <property type="entry name" value="Terpenoid synthases"/>
    <property type="match status" value="1"/>
</dbReference>
<keyword evidence="3" id="KW-1185">Reference proteome</keyword>
<gene>
    <name evidence="2" type="ORF">BCF44_108374</name>
</gene>